<dbReference type="SMART" id="SM00248">
    <property type="entry name" value="ANK"/>
    <property type="match status" value="2"/>
</dbReference>
<proteinExistence type="predicted"/>
<dbReference type="SUPFAM" id="SSF48403">
    <property type="entry name" value="Ankyrin repeat"/>
    <property type="match status" value="1"/>
</dbReference>
<feature type="domain" description="ACB" evidence="7">
    <location>
        <begin position="43"/>
        <end position="129"/>
    </location>
</feature>
<dbReference type="SUPFAM" id="SSF47027">
    <property type="entry name" value="Acyl-CoA binding protein"/>
    <property type="match status" value="1"/>
</dbReference>
<evidence type="ECO:0000313" key="9">
    <source>
        <dbReference type="WBParaSite" id="L893_g4162.t1"/>
    </source>
</evidence>
<dbReference type="InterPro" id="IPR035984">
    <property type="entry name" value="Acyl-CoA-binding_sf"/>
</dbReference>
<evidence type="ECO:0000256" key="1">
    <source>
        <dbReference type="ARBA" id="ARBA00018419"/>
    </source>
</evidence>
<dbReference type="PANTHER" id="PTHR24119">
    <property type="entry name" value="ACYL-COA-BINDING DOMAIN-CONTAINING PROTEIN 6"/>
    <property type="match status" value="1"/>
</dbReference>
<keyword evidence="8" id="KW-1185">Reference proteome</keyword>
<dbReference type="PROSITE" id="PS51228">
    <property type="entry name" value="ACB_2"/>
    <property type="match status" value="1"/>
</dbReference>
<dbReference type="InterPro" id="IPR036770">
    <property type="entry name" value="Ankyrin_rpt-contain_sf"/>
</dbReference>
<dbReference type="PROSITE" id="PS50297">
    <property type="entry name" value="ANK_REP_REGION"/>
    <property type="match status" value="2"/>
</dbReference>
<evidence type="ECO:0000256" key="4">
    <source>
        <dbReference type="ARBA" id="ARBA00023121"/>
    </source>
</evidence>
<dbReference type="Pfam" id="PF12796">
    <property type="entry name" value="Ank_2"/>
    <property type="match status" value="1"/>
</dbReference>
<feature type="region of interest" description="Disordered" evidence="6">
    <location>
        <begin position="134"/>
        <end position="163"/>
    </location>
</feature>
<protein>
    <recommendedName>
        <fullName evidence="1">Acyl-CoA-binding domain-containing protein 6</fullName>
    </recommendedName>
</protein>
<evidence type="ECO:0000256" key="5">
    <source>
        <dbReference type="PROSITE-ProRule" id="PRU00023"/>
    </source>
</evidence>
<dbReference type="PRINTS" id="PR00689">
    <property type="entry name" value="ACOABINDINGP"/>
</dbReference>
<dbReference type="PROSITE" id="PS50088">
    <property type="entry name" value="ANK_REPEAT"/>
    <property type="match status" value="2"/>
</dbReference>
<dbReference type="PANTHER" id="PTHR24119:SF0">
    <property type="entry name" value="ACYL-COA-BINDING DOMAIN-CONTAINING PROTEIN 6"/>
    <property type="match status" value="1"/>
</dbReference>
<evidence type="ECO:0000259" key="7">
    <source>
        <dbReference type="PROSITE" id="PS51228"/>
    </source>
</evidence>
<dbReference type="Proteomes" id="UP000095287">
    <property type="component" value="Unplaced"/>
</dbReference>
<evidence type="ECO:0000313" key="8">
    <source>
        <dbReference type="Proteomes" id="UP000095287"/>
    </source>
</evidence>
<sequence>MFVYSALKYFAGGDEERKPREGKLEKYDEFGNVVGAEEVDRSTEELFNSACDFLQTVTDRVGQEDLLFFYAHYKQAMNGPAAPDQRPNIFEQAARRKYDAWRALKEMSRSDAMFAYVEKLVALDLGWNAHAQKTAEKPQGGIGSGFGVKPSRPMRKKSESGSSELQSLEGRWFHAVRSSHIEALSEMLGDHPELISLHEDETLLTALHWAADTGNVAVCNFLLEHGALIDDVEVDGQTPLHYAVVCANKEVVEMLLERGADPHLTDKDGLSALDMAEEDDICELIEASIRGQAE</sequence>
<dbReference type="InterPro" id="IPR002110">
    <property type="entry name" value="Ankyrin_rpt"/>
</dbReference>
<dbReference type="Pfam" id="PF00887">
    <property type="entry name" value="ACBP"/>
    <property type="match status" value="1"/>
</dbReference>
<evidence type="ECO:0000256" key="3">
    <source>
        <dbReference type="ARBA" id="ARBA00023043"/>
    </source>
</evidence>
<evidence type="ECO:0000256" key="2">
    <source>
        <dbReference type="ARBA" id="ARBA00022737"/>
    </source>
</evidence>
<feature type="repeat" description="ANK" evidence="5">
    <location>
        <begin position="235"/>
        <end position="267"/>
    </location>
</feature>
<keyword evidence="4" id="KW-0446">Lipid-binding</keyword>
<feature type="repeat" description="ANK" evidence="5">
    <location>
        <begin position="202"/>
        <end position="234"/>
    </location>
</feature>
<dbReference type="Gene3D" id="1.25.40.20">
    <property type="entry name" value="Ankyrin repeat-containing domain"/>
    <property type="match status" value="1"/>
</dbReference>
<organism evidence="8 9">
    <name type="scientific">Steinernema glaseri</name>
    <dbReference type="NCBI Taxonomy" id="37863"/>
    <lineage>
        <taxon>Eukaryota</taxon>
        <taxon>Metazoa</taxon>
        <taxon>Ecdysozoa</taxon>
        <taxon>Nematoda</taxon>
        <taxon>Chromadorea</taxon>
        <taxon>Rhabditida</taxon>
        <taxon>Tylenchina</taxon>
        <taxon>Panagrolaimomorpha</taxon>
        <taxon>Strongyloidoidea</taxon>
        <taxon>Steinernematidae</taxon>
        <taxon>Steinernema</taxon>
    </lineage>
</organism>
<keyword evidence="3 5" id="KW-0040">ANK repeat</keyword>
<dbReference type="InterPro" id="IPR014352">
    <property type="entry name" value="FERM/acyl-CoA-bd_prot_sf"/>
</dbReference>
<evidence type="ECO:0000256" key="6">
    <source>
        <dbReference type="SAM" id="MobiDB-lite"/>
    </source>
</evidence>
<dbReference type="Gene3D" id="1.20.80.10">
    <property type="match status" value="1"/>
</dbReference>
<reference evidence="9" key="1">
    <citation type="submission" date="2016-11" db="UniProtKB">
        <authorList>
            <consortium name="WormBaseParasite"/>
        </authorList>
    </citation>
    <scope>IDENTIFICATION</scope>
</reference>
<dbReference type="GO" id="GO:0000062">
    <property type="term" value="F:fatty-acyl-CoA binding"/>
    <property type="evidence" value="ECO:0007669"/>
    <property type="project" value="InterPro"/>
</dbReference>
<name>A0A1I8ACX2_9BILA</name>
<dbReference type="InterPro" id="IPR000582">
    <property type="entry name" value="Acyl-CoA-binding_protein"/>
</dbReference>
<accession>A0A1I8ACX2</accession>
<dbReference type="WBParaSite" id="L893_g4162.t1">
    <property type="protein sequence ID" value="L893_g4162.t1"/>
    <property type="gene ID" value="L893_g4162"/>
</dbReference>
<keyword evidence="2" id="KW-0677">Repeat</keyword>
<dbReference type="AlphaFoldDB" id="A0A1I8ACX2"/>